<dbReference type="AlphaFoldDB" id="A0A3D8IB90"/>
<dbReference type="PROSITE" id="PS50977">
    <property type="entry name" value="HTH_TETR_2"/>
    <property type="match status" value="1"/>
</dbReference>
<keyword evidence="5" id="KW-1185">Reference proteome</keyword>
<gene>
    <name evidence="4" type="ORF">CQA43_08120</name>
</gene>
<dbReference type="GO" id="GO:0003677">
    <property type="term" value="F:DNA binding"/>
    <property type="evidence" value="ECO:0007669"/>
    <property type="project" value="UniProtKB-UniRule"/>
</dbReference>
<organism evidence="4 5">
    <name type="scientific">Helicobacter ganmani</name>
    <dbReference type="NCBI Taxonomy" id="60246"/>
    <lineage>
        <taxon>Bacteria</taxon>
        <taxon>Pseudomonadati</taxon>
        <taxon>Campylobacterota</taxon>
        <taxon>Epsilonproteobacteria</taxon>
        <taxon>Campylobacterales</taxon>
        <taxon>Helicobacteraceae</taxon>
        <taxon>Helicobacter</taxon>
    </lineage>
</organism>
<dbReference type="InterPro" id="IPR009057">
    <property type="entry name" value="Homeodomain-like_sf"/>
</dbReference>
<proteinExistence type="predicted"/>
<dbReference type="Gene3D" id="1.10.357.10">
    <property type="entry name" value="Tetracycline Repressor, domain 2"/>
    <property type="match status" value="1"/>
</dbReference>
<evidence type="ECO:0000259" key="3">
    <source>
        <dbReference type="PROSITE" id="PS50977"/>
    </source>
</evidence>
<evidence type="ECO:0000256" key="1">
    <source>
        <dbReference type="ARBA" id="ARBA00023125"/>
    </source>
</evidence>
<evidence type="ECO:0000313" key="4">
    <source>
        <dbReference type="EMBL" id="RDU62034.1"/>
    </source>
</evidence>
<keyword evidence="1 2" id="KW-0238">DNA-binding</keyword>
<dbReference type="SUPFAM" id="SSF46689">
    <property type="entry name" value="Homeodomain-like"/>
    <property type="match status" value="1"/>
</dbReference>
<protein>
    <submittedName>
        <fullName evidence="4">TetR/AcrR family transcriptional regulator</fullName>
    </submittedName>
</protein>
<dbReference type="InterPro" id="IPR001647">
    <property type="entry name" value="HTH_TetR"/>
</dbReference>
<dbReference type="Pfam" id="PF00440">
    <property type="entry name" value="TetR_N"/>
    <property type="match status" value="1"/>
</dbReference>
<dbReference type="OrthoDB" id="5422199at2"/>
<dbReference type="Gene3D" id="1.10.10.60">
    <property type="entry name" value="Homeodomain-like"/>
    <property type="match status" value="1"/>
</dbReference>
<dbReference type="Proteomes" id="UP000256650">
    <property type="component" value="Unassembled WGS sequence"/>
</dbReference>
<dbReference type="PANTHER" id="PTHR43479">
    <property type="entry name" value="ACREF/ENVCD OPERON REPRESSOR-RELATED"/>
    <property type="match status" value="1"/>
</dbReference>
<dbReference type="PRINTS" id="PR00455">
    <property type="entry name" value="HTHTETR"/>
</dbReference>
<name>A0A3D8IB90_9HELI</name>
<dbReference type="EMBL" id="NXLS01000009">
    <property type="protein sequence ID" value="RDU62034.1"/>
    <property type="molecule type" value="Genomic_DNA"/>
</dbReference>
<evidence type="ECO:0000313" key="5">
    <source>
        <dbReference type="Proteomes" id="UP000256650"/>
    </source>
</evidence>
<dbReference type="PANTHER" id="PTHR43479:SF11">
    <property type="entry name" value="ACREF_ENVCD OPERON REPRESSOR-RELATED"/>
    <property type="match status" value="1"/>
</dbReference>
<evidence type="ECO:0000256" key="2">
    <source>
        <dbReference type="PROSITE-ProRule" id="PRU00335"/>
    </source>
</evidence>
<accession>A0A3D8IB90</accession>
<dbReference type="InterPro" id="IPR050624">
    <property type="entry name" value="HTH-type_Tx_Regulator"/>
</dbReference>
<sequence length="238" mass="28204">MLQIQKKTNKKTIKKESQGVLTKANKIQMQIMQQKQIKILKVATELFLKYGYKKTSLQMIVAQTGGSFATIYNIFGNKEDLFSKVMEFNGRDLIESLNKIYVQSMNFNLKVEKYFYDIGLHLIREILDIKNISFMRLMLLECYDNPKFATIFNQTSNVLNLFFVKGIEAYKDEMNLDIDQKEVEECARILIHLVIEPYWMYSLMDSNYQTPKESEIEYALKRAIKIFMLYLKHYKEIK</sequence>
<dbReference type="RefSeq" id="WP_115552095.1">
    <property type="nucleotide sequence ID" value="NZ_CAOYUU010000032.1"/>
</dbReference>
<feature type="domain" description="HTH tetR-type" evidence="3">
    <location>
        <begin position="33"/>
        <end position="93"/>
    </location>
</feature>
<feature type="DNA-binding region" description="H-T-H motif" evidence="2">
    <location>
        <begin position="56"/>
        <end position="75"/>
    </location>
</feature>
<reference evidence="4 5" key="1">
    <citation type="submission" date="2018-04" db="EMBL/GenBank/DDBJ databases">
        <title>Novel Campyloabacter and Helicobacter Species and Strains.</title>
        <authorList>
            <person name="Mannion A.J."/>
            <person name="Shen Z."/>
            <person name="Fox J.G."/>
        </authorList>
    </citation>
    <scope>NUCLEOTIDE SEQUENCE [LARGE SCALE GENOMIC DNA]</scope>
    <source>
        <strain evidence="4 5">MIT 99-5101</strain>
    </source>
</reference>
<comment type="caution">
    <text evidence="4">The sequence shown here is derived from an EMBL/GenBank/DDBJ whole genome shotgun (WGS) entry which is preliminary data.</text>
</comment>